<dbReference type="PANTHER" id="PTHR43767">
    <property type="entry name" value="LONG-CHAIN-FATTY-ACID--COA LIGASE"/>
    <property type="match status" value="1"/>
</dbReference>
<dbReference type="Pfam" id="PF13193">
    <property type="entry name" value="AMP-binding_C"/>
    <property type="match status" value="1"/>
</dbReference>
<evidence type="ECO:0000313" key="7">
    <source>
        <dbReference type="Proteomes" id="UP000321685"/>
    </source>
</evidence>
<protein>
    <submittedName>
        <fullName evidence="6">Putative acyl-CoA ligase</fullName>
    </submittedName>
</protein>
<dbReference type="Pfam" id="PF00501">
    <property type="entry name" value="AMP-binding"/>
    <property type="match status" value="1"/>
</dbReference>
<dbReference type="InterPro" id="IPR025110">
    <property type="entry name" value="AMP-bd_C"/>
</dbReference>
<name>A0A511DNZ7_9PSEU</name>
<dbReference type="InterPro" id="IPR020845">
    <property type="entry name" value="AMP-binding_CS"/>
</dbReference>
<dbReference type="PROSITE" id="PS00455">
    <property type="entry name" value="AMP_BINDING"/>
    <property type="match status" value="1"/>
</dbReference>
<evidence type="ECO:0000259" key="5">
    <source>
        <dbReference type="Pfam" id="PF13193"/>
    </source>
</evidence>
<dbReference type="InterPro" id="IPR045851">
    <property type="entry name" value="AMP-bd_C_sf"/>
</dbReference>
<dbReference type="GO" id="GO:0016878">
    <property type="term" value="F:acid-thiol ligase activity"/>
    <property type="evidence" value="ECO:0007669"/>
    <property type="project" value="UniProtKB-ARBA"/>
</dbReference>
<dbReference type="SUPFAM" id="SSF56801">
    <property type="entry name" value="Acetyl-CoA synthetase-like"/>
    <property type="match status" value="1"/>
</dbReference>
<dbReference type="Gene3D" id="3.40.50.12780">
    <property type="entry name" value="N-terminal domain of ligase-like"/>
    <property type="match status" value="1"/>
</dbReference>
<keyword evidence="2 6" id="KW-0436">Ligase</keyword>
<dbReference type="InterPro" id="IPR000873">
    <property type="entry name" value="AMP-dep_synth/lig_dom"/>
</dbReference>
<dbReference type="RefSeq" id="WP_147114750.1">
    <property type="nucleotide sequence ID" value="NZ_BJVJ01000096.1"/>
</dbReference>
<dbReference type="PANTHER" id="PTHR43767:SF1">
    <property type="entry name" value="NONRIBOSOMAL PEPTIDE SYNTHASE PES1 (EUROFUNG)-RELATED"/>
    <property type="match status" value="1"/>
</dbReference>
<sequence length="547" mass="59035">MTTSGDAEEYLHASATGTTLSFWAARRPDVPAVTAPDGERSFAALDAEANRVARVLRRAGLVPGDAVAVLLPNRCELAVVYYAALRAGLRFVPVNRHLAADEVHYVVDDCEALAVVADHRFAEVADAATAPIGRLRLRLSVGGAIPGFRPLAEAAAAESPQALPDPVRGRWMFYTSGTTGRPKGVVRDLPPPSADGMGGNTNRPGEVTPEEMARAGIPDQRMEPGVSRHLCTGPLYHAGPLNVSLTVPLAAGVGVVLMDDWSPEETLRLIAEHRITHSHMVPTMFTRLLALDEHVRDAADVSSLRYVWHGAAQCPVSLKKAMIDWWGPVLLEYYAATEGSVTYVSSEDWLRRPGTVGRPTSPDKVLILDEDGEPLPPGHAGTIWIKAPAQRFSYLKSPEKTAGSYRGDHYTLGDIGYLDEDGFLFLTDRVADLIITGGVNVYPAEVEARLTTHPAVRDVAVLGVPDPEWGERVIAVVEPVAGTPTADDALAADLIHFCRTHIAHFKCPKEVHFVTALPRTDAGKLPKRELRERYRARAAAGTGGTSR</sequence>
<organism evidence="6 7">
    <name type="scientific">Pseudonocardia sulfidoxydans NBRC 16205</name>
    <dbReference type="NCBI Taxonomy" id="1223511"/>
    <lineage>
        <taxon>Bacteria</taxon>
        <taxon>Bacillati</taxon>
        <taxon>Actinomycetota</taxon>
        <taxon>Actinomycetes</taxon>
        <taxon>Pseudonocardiales</taxon>
        <taxon>Pseudonocardiaceae</taxon>
        <taxon>Pseudonocardia</taxon>
    </lineage>
</organism>
<proteinExistence type="inferred from homology"/>
<evidence type="ECO:0000256" key="2">
    <source>
        <dbReference type="ARBA" id="ARBA00022598"/>
    </source>
</evidence>
<dbReference type="EMBL" id="BJVJ01000096">
    <property type="protein sequence ID" value="GEL26541.1"/>
    <property type="molecule type" value="Genomic_DNA"/>
</dbReference>
<dbReference type="FunFam" id="3.30.300.30:FF:000008">
    <property type="entry name" value="2,3-dihydroxybenzoate-AMP ligase"/>
    <property type="match status" value="1"/>
</dbReference>
<dbReference type="AlphaFoldDB" id="A0A511DNZ7"/>
<dbReference type="InterPro" id="IPR042099">
    <property type="entry name" value="ANL_N_sf"/>
</dbReference>
<evidence type="ECO:0000313" key="6">
    <source>
        <dbReference type="EMBL" id="GEL26541.1"/>
    </source>
</evidence>
<evidence type="ECO:0000256" key="1">
    <source>
        <dbReference type="ARBA" id="ARBA00006432"/>
    </source>
</evidence>
<dbReference type="InterPro" id="IPR050237">
    <property type="entry name" value="ATP-dep_AMP-bd_enzyme"/>
</dbReference>
<dbReference type="OrthoDB" id="9803968at2"/>
<feature type="domain" description="AMP-binding enzyme C-terminal" evidence="5">
    <location>
        <begin position="445"/>
        <end position="524"/>
    </location>
</feature>
<gene>
    <name evidence="6" type="ORF">PSU4_54950</name>
</gene>
<comment type="similarity">
    <text evidence="1">Belongs to the ATP-dependent AMP-binding enzyme family.</text>
</comment>
<keyword evidence="7" id="KW-1185">Reference proteome</keyword>
<dbReference type="Gene3D" id="3.30.300.30">
    <property type="match status" value="1"/>
</dbReference>
<evidence type="ECO:0000259" key="4">
    <source>
        <dbReference type="Pfam" id="PF00501"/>
    </source>
</evidence>
<dbReference type="Proteomes" id="UP000321685">
    <property type="component" value="Unassembled WGS sequence"/>
</dbReference>
<evidence type="ECO:0000256" key="3">
    <source>
        <dbReference type="SAM" id="MobiDB-lite"/>
    </source>
</evidence>
<feature type="region of interest" description="Disordered" evidence="3">
    <location>
        <begin position="182"/>
        <end position="208"/>
    </location>
</feature>
<feature type="domain" description="AMP-dependent synthetase/ligase" evidence="4">
    <location>
        <begin position="23"/>
        <end position="389"/>
    </location>
</feature>
<comment type="caution">
    <text evidence="6">The sequence shown here is derived from an EMBL/GenBank/DDBJ whole genome shotgun (WGS) entry which is preliminary data.</text>
</comment>
<accession>A0A511DNZ7</accession>
<reference evidence="6 7" key="1">
    <citation type="submission" date="2019-07" db="EMBL/GenBank/DDBJ databases">
        <title>Whole genome shotgun sequence of Pseudonocardia sulfidoxydans NBRC 16205.</title>
        <authorList>
            <person name="Hosoyama A."/>
            <person name="Uohara A."/>
            <person name="Ohji S."/>
            <person name="Ichikawa N."/>
        </authorList>
    </citation>
    <scope>NUCLEOTIDE SEQUENCE [LARGE SCALE GENOMIC DNA]</scope>
    <source>
        <strain evidence="6 7">NBRC 16205</strain>
    </source>
</reference>